<reference evidence="2" key="1">
    <citation type="submission" date="2023-07" db="EMBL/GenBank/DDBJ databases">
        <title>Sorghum-associated microbial communities from plants grown in Nebraska, USA.</title>
        <authorList>
            <person name="Schachtman D."/>
        </authorList>
    </citation>
    <scope>NUCLEOTIDE SEQUENCE</scope>
    <source>
        <strain evidence="2">DS2360</strain>
    </source>
</reference>
<name>A0AAE4C2P9_9FLAO</name>
<keyword evidence="1" id="KW-0472">Membrane</keyword>
<gene>
    <name evidence="2" type="ORF">J2787_003168</name>
</gene>
<feature type="transmembrane region" description="Helical" evidence="1">
    <location>
        <begin position="12"/>
        <end position="32"/>
    </location>
</feature>
<organism evidence="2 3">
    <name type="scientific">Chryseobacterium rhizosphaerae</name>
    <dbReference type="NCBI Taxonomy" id="395937"/>
    <lineage>
        <taxon>Bacteria</taxon>
        <taxon>Pseudomonadati</taxon>
        <taxon>Bacteroidota</taxon>
        <taxon>Flavobacteriia</taxon>
        <taxon>Flavobacteriales</taxon>
        <taxon>Weeksellaceae</taxon>
        <taxon>Chryseobacterium group</taxon>
        <taxon>Chryseobacterium</taxon>
    </lineage>
</organism>
<evidence type="ECO:0000256" key="1">
    <source>
        <dbReference type="SAM" id="Phobius"/>
    </source>
</evidence>
<sequence>MMGTEFKFRKYFQIFISYGIVYHLFLWFSWLVTGNSNKKMSVSVRIK</sequence>
<dbReference type="EMBL" id="JAVDQY010000003">
    <property type="protein sequence ID" value="MDR6527776.1"/>
    <property type="molecule type" value="Genomic_DNA"/>
</dbReference>
<dbReference type="Proteomes" id="UP001184861">
    <property type="component" value="Unassembled WGS sequence"/>
</dbReference>
<accession>A0AAE4C2P9</accession>
<keyword evidence="1" id="KW-1133">Transmembrane helix</keyword>
<comment type="caution">
    <text evidence="2">The sequence shown here is derived from an EMBL/GenBank/DDBJ whole genome shotgun (WGS) entry which is preliminary data.</text>
</comment>
<keyword evidence="1" id="KW-0812">Transmembrane</keyword>
<evidence type="ECO:0000313" key="3">
    <source>
        <dbReference type="Proteomes" id="UP001184861"/>
    </source>
</evidence>
<evidence type="ECO:0000313" key="2">
    <source>
        <dbReference type="EMBL" id="MDR6527776.1"/>
    </source>
</evidence>
<dbReference type="AlphaFoldDB" id="A0AAE4C2P9"/>
<protein>
    <submittedName>
        <fullName evidence="2">Uncharacterized protein</fullName>
    </submittedName>
</protein>
<proteinExistence type="predicted"/>